<feature type="region of interest" description="Disordered" evidence="1">
    <location>
        <begin position="1"/>
        <end position="94"/>
    </location>
</feature>
<evidence type="ECO:0000313" key="3">
    <source>
        <dbReference type="Proteomes" id="UP001142372"/>
    </source>
</evidence>
<feature type="compositionally biased region" description="Low complexity" evidence="1">
    <location>
        <begin position="25"/>
        <end position="76"/>
    </location>
</feature>
<evidence type="ECO:0000256" key="1">
    <source>
        <dbReference type="SAM" id="MobiDB-lite"/>
    </source>
</evidence>
<reference evidence="2" key="1">
    <citation type="journal article" date="2014" name="Int. J. Syst. Evol. Microbiol.">
        <title>Complete genome sequence of Corynebacterium casei LMG S-19264T (=DSM 44701T), isolated from a smear-ripened cheese.</title>
        <authorList>
            <consortium name="US DOE Joint Genome Institute (JGI-PGF)"/>
            <person name="Walter F."/>
            <person name="Albersmeier A."/>
            <person name="Kalinowski J."/>
            <person name="Ruckert C."/>
        </authorList>
    </citation>
    <scope>NUCLEOTIDE SEQUENCE</scope>
    <source>
        <strain evidence="2">VKM Ac-1401</strain>
    </source>
</reference>
<accession>A0A9W6HE71</accession>
<gene>
    <name evidence="2" type="ORF">GCM10017584_38410</name>
</gene>
<comment type="caution">
    <text evidence="2">The sequence shown here is derived from an EMBL/GenBank/DDBJ whole genome shotgun (WGS) entry which is preliminary data.</text>
</comment>
<name>A0A9W6HE71_9MICO</name>
<dbReference type="RefSeq" id="WP_271178854.1">
    <property type="nucleotide sequence ID" value="NZ_BAAAJO010000003.1"/>
</dbReference>
<dbReference type="EMBL" id="BSEN01000015">
    <property type="protein sequence ID" value="GLJ78267.1"/>
    <property type="molecule type" value="Genomic_DNA"/>
</dbReference>
<sequence length="94" mass="8504">MHVSITIDDGAPDAVEVTSGDHGSAAADSAPAEVLARAAAVGAKSAGAAPTGPGAAGATGDVPAAPGAGDRPGVDASDPGDAFSAGPAVPFGGE</sequence>
<protein>
    <submittedName>
        <fullName evidence="2">Uncharacterized protein</fullName>
    </submittedName>
</protein>
<keyword evidence="3" id="KW-1185">Reference proteome</keyword>
<reference evidence="2" key="2">
    <citation type="submission" date="2023-01" db="EMBL/GenBank/DDBJ databases">
        <authorList>
            <person name="Sun Q."/>
            <person name="Evtushenko L."/>
        </authorList>
    </citation>
    <scope>NUCLEOTIDE SEQUENCE</scope>
    <source>
        <strain evidence="2">VKM Ac-1401</strain>
    </source>
</reference>
<dbReference type="AlphaFoldDB" id="A0A9W6HE71"/>
<organism evidence="2 3">
    <name type="scientific">Leifsonia poae</name>
    <dbReference type="NCBI Taxonomy" id="110933"/>
    <lineage>
        <taxon>Bacteria</taxon>
        <taxon>Bacillati</taxon>
        <taxon>Actinomycetota</taxon>
        <taxon>Actinomycetes</taxon>
        <taxon>Micrococcales</taxon>
        <taxon>Microbacteriaceae</taxon>
        <taxon>Leifsonia</taxon>
    </lineage>
</organism>
<evidence type="ECO:0000313" key="2">
    <source>
        <dbReference type="EMBL" id="GLJ78267.1"/>
    </source>
</evidence>
<proteinExistence type="predicted"/>
<dbReference type="Proteomes" id="UP001142372">
    <property type="component" value="Unassembled WGS sequence"/>
</dbReference>